<evidence type="ECO:0000313" key="2">
    <source>
        <dbReference type="EMBL" id="BDQ36970.1"/>
    </source>
</evidence>
<dbReference type="InterPro" id="IPR030395">
    <property type="entry name" value="GP_PDE_dom"/>
</dbReference>
<dbReference type="PANTHER" id="PTHR46211">
    <property type="entry name" value="GLYCEROPHOSPHORYL DIESTER PHOSPHODIESTERASE"/>
    <property type="match status" value="1"/>
</dbReference>
<keyword evidence="3" id="KW-1185">Reference proteome</keyword>
<dbReference type="Gene3D" id="3.20.20.190">
    <property type="entry name" value="Phosphatidylinositol (PI) phosphodiesterase"/>
    <property type="match status" value="1"/>
</dbReference>
<organism evidence="2 3">
    <name type="scientific">Pseudodesulfovibrio nedwellii</name>
    <dbReference type="NCBI Taxonomy" id="2973072"/>
    <lineage>
        <taxon>Bacteria</taxon>
        <taxon>Pseudomonadati</taxon>
        <taxon>Thermodesulfobacteriota</taxon>
        <taxon>Desulfovibrionia</taxon>
        <taxon>Desulfovibrionales</taxon>
        <taxon>Desulfovibrionaceae</taxon>
    </lineage>
</organism>
<protein>
    <submittedName>
        <fullName evidence="2">Glycerophosphoryl diester phosphodiesterase</fullName>
    </submittedName>
</protein>
<dbReference type="InterPro" id="IPR017946">
    <property type="entry name" value="PLC-like_Pdiesterase_TIM-brl"/>
</dbReference>
<evidence type="ECO:0000259" key="1">
    <source>
        <dbReference type="PROSITE" id="PS51704"/>
    </source>
</evidence>
<dbReference type="Pfam" id="PF03009">
    <property type="entry name" value="GDPD"/>
    <property type="match status" value="1"/>
</dbReference>
<proteinExistence type="predicted"/>
<dbReference type="EMBL" id="AP026709">
    <property type="protein sequence ID" value="BDQ36970.1"/>
    <property type="molecule type" value="Genomic_DNA"/>
</dbReference>
<sequence length="283" mass="31256">MFFDFLPGVGHVGAHRGARTLAPENTMLAAELAVKMGANFWELDVNKVADGTLMVFHDDVLSRTTDVASNAGFTGIAPWATHEYSCKELQQLDAGSWFIEEDPYGTIASGEVSSATLDKMVGLQIPTLREALEFSRRHDLPVNVEIKDQLQSPGDLSIVDDVLKMAHETETEDLILLSSFNHDYLTRMHYLAPNMPLAVLAEKKHPDDIPGYLKLLGATGYHPAKDIIDPELVRDLASRGIKVNPYTVNDMDQAVSLINAGCFGIITDFVHKLRHRLSTQSSR</sequence>
<accession>A0ABN6S5B8</accession>
<feature type="domain" description="GP-PDE" evidence="1">
    <location>
        <begin position="10"/>
        <end position="277"/>
    </location>
</feature>
<gene>
    <name evidence="2" type="ORF">SYK_13300</name>
</gene>
<name>A0ABN6S5B8_9BACT</name>
<dbReference type="Proteomes" id="UP001317742">
    <property type="component" value="Chromosome"/>
</dbReference>
<evidence type="ECO:0000313" key="3">
    <source>
        <dbReference type="Proteomes" id="UP001317742"/>
    </source>
</evidence>
<dbReference type="RefSeq" id="WP_281762839.1">
    <property type="nucleotide sequence ID" value="NZ_AP026709.1"/>
</dbReference>
<dbReference type="PROSITE" id="PS51704">
    <property type="entry name" value="GP_PDE"/>
    <property type="match status" value="1"/>
</dbReference>
<dbReference type="PANTHER" id="PTHR46211:SF14">
    <property type="entry name" value="GLYCEROPHOSPHODIESTER PHOSPHODIESTERASE"/>
    <property type="match status" value="1"/>
</dbReference>
<dbReference type="SUPFAM" id="SSF51695">
    <property type="entry name" value="PLC-like phosphodiesterases"/>
    <property type="match status" value="1"/>
</dbReference>
<reference evidence="2 3" key="1">
    <citation type="submission" date="2022-08" db="EMBL/GenBank/DDBJ databases">
        <title>Genome Sequence of the sulphate-reducing bacterium, Pseudodesulfovibrio sp. SYK.</title>
        <authorList>
            <person name="Kondo R."/>
            <person name="Kataoka T."/>
        </authorList>
    </citation>
    <scope>NUCLEOTIDE SEQUENCE [LARGE SCALE GENOMIC DNA]</scope>
    <source>
        <strain evidence="2 3">SYK</strain>
    </source>
</reference>